<gene>
    <name evidence="2" type="ORF">HF857_01490</name>
</gene>
<reference evidence="2 3" key="1">
    <citation type="submission" date="2020-04" db="EMBL/GenBank/DDBJ databases">
        <authorList>
            <person name="Hitch T.C.A."/>
            <person name="Wylensek D."/>
            <person name="Clavel T."/>
        </authorList>
    </citation>
    <scope>NUCLEOTIDE SEQUENCE [LARGE SCALE GENOMIC DNA]</scope>
    <source>
        <strain evidence="2 3">WCA-380-WT-3C</strain>
    </source>
</reference>
<feature type="region of interest" description="Disordered" evidence="1">
    <location>
        <begin position="420"/>
        <end position="445"/>
    </location>
</feature>
<sequence>MGSPSIILTSQFKFSDVGKIFGGFLGYMGREEAIAEEKRREVSNSEIYFSETSIDEHIKKEISQLLHDEEKDFDGFLGYMKRSEAILNETNQEKKVNQFIESELFNEKYFERTTKQYTGLFTANIDNLTDEEVAKYQEIFLQAQEADSFLWQDVVSFSEEFAKESGLIDSKTNEVAQSKIIEATRKMMQLSFEKENMTETGIWVASVHVNTDNLHVHVATVETVNTRPMKTFIDENGHEYRQRKGMRKQSTLDQMKYTFYNAVHSEKELLTRINELRNELVKEHLPKAFEQAQTNKEFQQLIRLIAKETQKIPQGKRKWAYKTQTKHSKEMIQTVVQNLLKDNTSYREFQEKARQYSNTRKEAFGQSKDGKKDNQNYYKRMEDLQNRLGNAVLKQIKALTDSDKKVDKQNKLPEVIERTEHTIPASEQSNLSAKTHHTSEQEKRKRTLEMNQALEKLQQNFKMPKTEEELRKESMPRKPHSYPTRKNYQQFSTKNQEKIQKAYGKKKVDSLTLFSEDKWKRMHYEAKPGAQGVYLYVPKIEKDAEGKMQRSYQKKKYYDKSEMFTRHPREKVSIEAYPKYQYKPEYRLSYRDFNHLRRLGYETYKDWEAEQFHHQIQRNIEWEQHRMDYSR</sequence>
<dbReference type="InterPro" id="IPR048101">
    <property type="entry name" value="MobP2"/>
</dbReference>
<organism evidence="2 3">
    <name type="scientific">Enterococcus cecorum</name>
    <dbReference type="NCBI Taxonomy" id="44008"/>
    <lineage>
        <taxon>Bacteria</taxon>
        <taxon>Bacillati</taxon>
        <taxon>Bacillota</taxon>
        <taxon>Bacilli</taxon>
        <taxon>Lactobacillales</taxon>
        <taxon>Enterococcaceae</taxon>
        <taxon>Enterococcus</taxon>
    </lineage>
</organism>
<evidence type="ECO:0000313" key="2">
    <source>
        <dbReference type="EMBL" id="NME48942.1"/>
    </source>
</evidence>
<feature type="compositionally biased region" description="Basic and acidic residues" evidence="1">
    <location>
        <begin position="465"/>
        <end position="476"/>
    </location>
</feature>
<dbReference type="Pfam" id="PF18555">
    <property type="entry name" value="MobL"/>
    <property type="match status" value="1"/>
</dbReference>
<dbReference type="AlphaFoldDB" id="A0A7X9RJX3"/>
<comment type="caution">
    <text evidence="2">The sequence shown here is derived from an EMBL/GenBank/DDBJ whole genome shotgun (WGS) entry which is preliminary data.</text>
</comment>
<protein>
    <recommendedName>
        <fullName evidence="4">Relaxase</fullName>
    </recommendedName>
</protein>
<dbReference type="EMBL" id="JABAFV010000001">
    <property type="protein sequence ID" value="NME48942.1"/>
    <property type="molecule type" value="Genomic_DNA"/>
</dbReference>
<evidence type="ECO:0000256" key="1">
    <source>
        <dbReference type="SAM" id="MobiDB-lite"/>
    </source>
</evidence>
<evidence type="ECO:0000313" key="3">
    <source>
        <dbReference type="Proteomes" id="UP000588071"/>
    </source>
</evidence>
<name>A0A7X9RJX3_9ENTE</name>
<dbReference type="InterPro" id="IPR041073">
    <property type="entry name" value="MobL"/>
</dbReference>
<feature type="region of interest" description="Disordered" evidence="1">
    <location>
        <begin position="465"/>
        <end position="485"/>
    </location>
</feature>
<proteinExistence type="predicted"/>
<accession>A0A7X9RJX3</accession>
<dbReference type="NCBIfam" id="NF041498">
    <property type="entry name" value="MobP2"/>
    <property type="match status" value="1"/>
</dbReference>
<evidence type="ECO:0008006" key="4">
    <source>
        <dbReference type="Google" id="ProtNLM"/>
    </source>
</evidence>
<dbReference type="Proteomes" id="UP000588071">
    <property type="component" value="Unassembled WGS sequence"/>
</dbReference>
<dbReference type="RefSeq" id="WP_168930125.1">
    <property type="nucleotide sequence ID" value="NZ_JABAFV010000001.1"/>
</dbReference>